<feature type="transmembrane region" description="Helical" evidence="5">
    <location>
        <begin position="148"/>
        <end position="171"/>
    </location>
</feature>
<gene>
    <name evidence="7" type="ORF">Poli38472_002773</name>
</gene>
<proteinExistence type="predicted"/>
<dbReference type="SMART" id="SM00724">
    <property type="entry name" value="TLC"/>
    <property type="match status" value="1"/>
</dbReference>
<dbReference type="GO" id="GO:0016020">
    <property type="term" value="C:membrane"/>
    <property type="evidence" value="ECO:0007669"/>
    <property type="project" value="UniProtKB-SubCell"/>
</dbReference>
<dbReference type="OrthoDB" id="537032at2759"/>
<evidence type="ECO:0000259" key="6">
    <source>
        <dbReference type="SMART" id="SM00724"/>
    </source>
</evidence>
<keyword evidence="3 5" id="KW-1133">Transmembrane helix</keyword>
<accession>A0A8K1CI50</accession>
<name>A0A8K1CI50_PYTOL</name>
<sequence length="294" mass="33741">MSRLSTDPRMPQVNDLVISLPIALVLGVLRCTVPKFFQSIGRVVLSPSKRIVPFRVDRFSTSLFKLIYFWGISTLGYLVMKDEKWFPTSLGGSGEAAECVRVFNEPPSVPLKFYVLVQFAYQVHNLIFMGFIRPFYPGTLEFVTHDLVAMLLIASTYLVNYVPLAALVGFLNDACDAIQYIYRVVVDSDRRLLVVPVYLAFLPAWIYTRLYVFPTEFIYNTLHNLARENPDVALGYLYPLNALLIALQAMQVHWFWLFLRKAPQIFSTTTTATVKKIKRGRHSRRIIMYGLYDA</sequence>
<dbReference type="GO" id="GO:0050291">
    <property type="term" value="F:sphingosine N-acyltransferase activity"/>
    <property type="evidence" value="ECO:0007669"/>
    <property type="project" value="InterPro"/>
</dbReference>
<feature type="transmembrane region" description="Helical" evidence="5">
    <location>
        <begin position="62"/>
        <end position="80"/>
    </location>
</feature>
<comment type="caution">
    <text evidence="7">The sequence shown here is derived from an EMBL/GenBank/DDBJ whole genome shotgun (WGS) entry which is preliminary data.</text>
</comment>
<comment type="subcellular location">
    <subcellularLocation>
        <location evidence="1">Membrane</location>
        <topology evidence="1">Multi-pass membrane protein</topology>
    </subcellularLocation>
</comment>
<evidence type="ECO:0000313" key="8">
    <source>
        <dbReference type="Proteomes" id="UP000794436"/>
    </source>
</evidence>
<keyword evidence="8" id="KW-1185">Reference proteome</keyword>
<feature type="transmembrane region" description="Helical" evidence="5">
    <location>
        <begin position="233"/>
        <end position="259"/>
    </location>
</feature>
<evidence type="ECO:0000313" key="7">
    <source>
        <dbReference type="EMBL" id="TMW63832.1"/>
    </source>
</evidence>
<dbReference type="GO" id="GO:0046513">
    <property type="term" value="P:ceramide biosynthetic process"/>
    <property type="evidence" value="ECO:0007669"/>
    <property type="project" value="InterPro"/>
</dbReference>
<dbReference type="InterPro" id="IPR006634">
    <property type="entry name" value="TLC-dom"/>
</dbReference>
<evidence type="ECO:0000256" key="2">
    <source>
        <dbReference type="ARBA" id="ARBA00022692"/>
    </source>
</evidence>
<reference evidence="7" key="1">
    <citation type="submission" date="2019-03" db="EMBL/GenBank/DDBJ databases">
        <title>Long read genome sequence of the mycoparasitic Pythium oligandrum ATCC 38472 isolated from sugarbeet rhizosphere.</title>
        <authorList>
            <person name="Gaulin E."/>
        </authorList>
    </citation>
    <scope>NUCLEOTIDE SEQUENCE</scope>
    <source>
        <strain evidence="7">ATCC 38472_TT</strain>
    </source>
</reference>
<keyword evidence="4 5" id="KW-0472">Membrane</keyword>
<evidence type="ECO:0000256" key="4">
    <source>
        <dbReference type="ARBA" id="ARBA00023136"/>
    </source>
</evidence>
<feature type="domain" description="TLC" evidence="6">
    <location>
        <begin position="54"/>
        <end position="267"/>
    </location>
</feature>
<dbReference type="AlphaFoldDB" id="A0A8K1CI50"/>
<protein>
    <recommendedName>
        <fullName evidence="6">TLC domain-containing protein</fullName>
    </recommendedName>
</protein>
<evidence type="ECO:0000256" key="3">
    <source>
        <dbReference type="ARBA" id="ARBA00022989"/>
    </source>
</evidence>
<dbReference type="InterPro" id="IPR016439">
    <property type="entry name" value="Lag1/Lac1-like"/>
</dbReference>
<evidence type="ECO:0000256" key="5">
    <source>
        <dbReference type="SAM" id="Phobius"/>
    </source>
</evidence>
<dbReference type="PANTHER" id="PTHR12560:SF0">
    <property type="entry name" value="LD18904P"/>
    <property type="match status" value="1"/>
</dbReference>
<feature type="transmembrane region" description="Helical" evidence="5">
    <location>
        <begin position="192"/>
        <end position="213"/>
    </location>
</feature>
<dbReference type="Pfam" id="PF03798">
    <property type="entry name" value="TRAM_LAG1_CLN8"/>
    <property type="match status" value="1"/>
</dbReference>
<evidence type="ECO:0000256" key="1">
    <source>
        <dbReference type="ARBA" id="ARBA00004141"/>
    </source>
</evidence>
<dbReference type="GO" id="GO:0005783">
    <property type="term" value="C:endoplasmic reticulum"/>
    <property type="evidence" value="ECO:0007669"/>
    <property type="project" value="TreeGrafter"/>
</dbReference>
<dbReference type="PANTHER" id="PTHR12560">
    <property type="entry name" value="LONGEVITY ASSURANCE FACTOR 1 LAG1"/>
    <property type="match status" value="1"/>
</dbReference>
<dbReference type="EMBL" id="SPLM01000072">
    <property type="protein sequence ID" value="TMW63832.1"/>
    <property type="molecule type" value="Genomic_DNA"/>
</dbReference>
<organism evidence="7 8">
    <name type="scientific">Pythium oligandrum</name>
    <name type="common">Mycoparasitic fungus</name>
    <dbReference type="NCBI Taxonomy" id="41045"/>
    <lineage>
        <taxon>Eukaryota</taxon>
        <taxon>Sar</taxon>
        <taxon>Stramenopiles</taxon>
        <taxon>Oomycota</taxon>
        <taxon>Peronosporomycetes</taxon>
        <taxon>Pythiales</taxon>
        <taxon>Pythiaceae</taxon>
        <taxon>Pythium</taxon>
    </lineage>
</organism>
<dbReference type="Proteomes" id="UP000794436">
    <property type="component" value="Unassembled WGS sequence"/>
</dbReference>
<keyword evidence="2 5" id="KW-0812">Transmembrane</keyword>